<evidence type="ECO:0000256" key="5">
    <source>
        <dbReference type="ARBA" id="ARBA00022801"/>
    </source>
</evidence>
<feature type="compositionally biased region" description="Basic residues" evidence="9">
    <location>
        <begin position="460"/>
        <end position="470"/>
    </location>
</feature>
<feature type="domain" description="Peptidase M43 pregnancy-associated plasma-A" evidence="11">
    <location>
        <begin position="157"/>
        <end position="277"/>
    </location>
</feature>
<comment type="similarity">
    <text evidence="1">Belongs to the peptidase M43B family.</text>
</comment>
<dbReference type="Proteomes" id="UP001556367">
    <property type="component" value="Unassembled WGS sequence"/>
</dbReference>
<keyword evidence="2" id="KW-0645">Protease</keyword>
<feature type="region of interest" description="Disordered" evidence="9">
    <location>
        <begin position="284"/>
        <end position="333"/>
    </location>
</feature>
<evidence type="ECO:0000313" key="13">
    <source>
        <dbReference type="Proteomes" id="UP001556367"/>
    </source>
</evidence>
<keyword evidence="6" id="KW-0862">Zinc</keyword>
<name>A0ABR3JMN8_9AGAR</name>
<keyword evidence="3" id="KW-0479">Metal-binding</keyword>
<dbReference type="InterPro" id="IPR024079">
    <property type="entry name" value="MetalloPept_cat_dom_sf"/>
</dbReference>
<protein>
    <recommendedName>
        <fullName evidence="11">Peptidase M43 pregnancy-associated plasma-A domain-containing protein</fullName>
    </recommendedName>
</protein>
<evidence type="ECO:0000256" key="1">
    <source>
        <dbReference type="ARBA" id="ARBA00008721"/>
    </source>
</evidence>
<feature type="region of interest" description="Disordered" evidence="9">
    <location>
        <begin position="442"/>
        <end position="497"/>
    </location>
</feature>
<evidence type="ECO:0000256" key="8">
    <source>
        <dbReference type="ARBA" id="ARBA00023157"/>
    </source>
</evidence>
<comment type="caution">
    <text evidence="12">The sequence shown here is derived from an EMBL/GenBank/DDBJ whole genome shotgun (WGS) entry which is preliminary data.</text>
</comment>
<keyword evidence="7" id="KW-0482">Metalloprotease</keyword>
<accession>A0ABR3JMN8</accession>
<reference evidence="13" key="1">
    <citation type="submission" date="2024-06" db="EMBL/GenBank/DDBJ databases">
        <title>Multi-omics analyses provide insights into the biosynthesis of the anticancer antibiotic pleurotin in Hohenbuehelia grisea.</title>
        <authorList>
            <person name="Weaver J.A."/>
            <person name="Alberti F."/>
        </authorList>
    </citation>
    <scope>NUCLEOTIDE SEQUENCE [LARGE SCALE GENOMIC DNA]</scope>
    <source>
        <strain evidence="13">T-177</strain>
    </source>
</reference>
<dbReference type="Pfam" id="PF05572">
    <property type="entry name" value="Peptidase_M43"/>
    <property type="match status" value="1"/>
</dbReference>
<dbReference type="InterPro" id="IPR008754">
    <property type="entry name" value="Peptidase_M43"/>
</dbReference>
<dbReference type="PANTHER" id="PTHR47466">
    <property type="match status" value="1"/>
</dbReference>
<feature type="signal peptide" evidence="10">
    <location>
        <begin position="1"/>
        <end position="16"/>
    </location>
</feature>
<evidence type="ECO:0000256" key="2">
    <source>
        <dbReference type="ARBA" id="ARBA00022670"/>
    </source>
</evidence>
<feature type="chain" id="PRO_5046028462" description="Peptidase M43 pregnancy-associated plasma-A domain-containing protein" evidence="10">
    <location>
        <begin position="17"/>
        <end position="497"/>
    </location>
</feature>
<evidence type="ECO:0000256" key="10">
    <source>
        <dbReference type="SAM" id="SignalP"/>
    </source>
</evidence>
<evidence type="ECO:0000256" key="3">
    <source>
        <dbReference type="ARBA" id="ARBA00022723"/>
    </source>
</evidence>
<keyword evidence="8" id="KW-1015">Disulfide bond</keyword>
<dbReference type="SUPFAM" id="SSF55486">
    <property type="entry name" value="Metalloproteases ('zincins'), catalytic domain"/>
    <property type="match status" value="1"/>
</dbReference>
<organism evidence="12 13">
    <name type="scientific">Hohenbuehelia grisea</name>
    <dbReference type="NCBI Taxonomy" id="104357"/>
    <lineage>
        <taxon>Eukaryota</taxon>
        <taxon>Fungi</taxon>
        <taxon>Dikarya</taxon>
        <taxon>Basidiomycota</taxon>
        <taxon>Agaricomycotina</taxon>
        <taxon>Agaricomycetes</taxon>
        <taxon>Agaricomycetidae</taxon>
        <taxon>Agaricales</taxon>
        <taxon>Pleurotineae</taxon>
        <taxon>Pleurotaceae</taxon>
        <taxon>Hohenbuehelia</taxon>
    </lineage>
</organism>
<dbReference type="PANTHER" id="PTHR47466:SF1">
    <property type="entry name" value="METALLOPROTEASE MEP1 (AFU_ORTHOLOGUE AFUA_1G07730)-RELATED"/>
    <property type="match status" value="1"/>
</dbReference>
<keyword evidence="5" id="KW-0378">Hydrolase</keyword>
<keyword evidence="4 10" id="KW-0732">Signal</keyword>
<evidence type="ECO:0000259" key="11">
    <source>
        <dbReference type="Pfam" id="PF05572"/>
    </source>
</evidence>
<dbReference type="EMBL" id="JASNQZ010000006">
    <property type="protein sequence ID" value="KAL0956986.1"/>
    <property type="molecule type" value="Genomic_DNA"/>
</dbReference>
<evidence type="ECO:0000256" key="7">
    <source>
        <dbReference type="ARBA" id="ARBA00023049"/>
    </source>
</evidence>
<evidence type="ECO:0000256" key="4">
    <source>
        <dbReference type="ARBA" id="ARBA00022729"/>
    </source>
</evidence>
<sequence length="497" mass="55221">MFSLLIALATVGSALAGPVRLNKPIPDCGHHVAPRYMRPYNESEMQHIWRRDGTEQPAAGAKIRIHWMAVSQDDSIGGGNVPDEVINKQIELLNSDYAPTGFQFELTKIERVVNPNIFSVNALSGQPEVQLKSTIPTRDITLLKIWSMRPPNGMSYSHFPDEYASTPELDGVMYNVQSLEGGQPAHLLSHEVGHWTGLYHTFQGGCNDAGGGDQVADTPPHNNPMEMGGGNYMQCQSAVSTCNNGANDPNDNFMNYQNDQCRTQFSAGQIARMHTIMKQYRGLTPGAAGTTTPTSNVATTGSTTTPTTNTGTTANTNTNYNSNNNNNNNNDNNQAYQRWYQYYYGGQQNQQNQNYQNYYYPNYYQNNGQNYNYNYGQGYQNTNYGYNTGYNNGYYGYQRRSLQKMHKRGLPSSHLWSGSEELPSTGNGPVIGARDVPACSASDVFSRDDSRSALPDISGRRRAHAARRRVASGTHDGTARRPIFRNRRRSLGQFASD</sequence>
<proteinExistence type="inferred from homology"/>
<gene>
    <name evidence="12" type="ORF">HGRIS_003086</name>
</gene>
<evidence type="ECO:0000256" key="6">
    <source>
        <dbReference type="ARBA" id="ARBA00022833"/>
    </source>
</evidence>
<keyword evidence="13" id="KW-1185">Reference proteome</keyword>
<evidence type="ECO:0000256" key="9">
    <source>
        <dbReference type="SAM" id="MobiDB-lite"/>
    </source>
</evidence>
<evidence type="ECO:0000313" key="12">
    <source>
        <dbReference type="EMBL" id="KAL0956986.1"/>
    </source>
</evidence>
<dbReference type="Gene3D" id="3.40.390.10">
    <property type="entry name" value="Collagenase (Catalytic Domain)"/>
    <property type="match status" value="1"/>
</dbReference>